<dbReference type="AlphaFoldDB" id="A0A1D8NBV3"/>
<dbReference type="VEuPathDB" id="FungiDB:YALI1_C26745g"/>
<evidence type="ECO:0000313" key="1">
    <source>
        <dbReference type="EMBL" id="AOW03092.1"/>
    </source>
</evidence>
<dbReference type="GeneID" id="94583095"/>
<protein>
    <recommendedName>
        <fullName evidence="4">F-box domain-containing protein</fullName>
    </recommendedName>
</protein>
<name>A0A1D8NBV3_YARLL</name>
<reference evidence="2 3" key="1">
    <citation type="journal article" date="2016" name="PLoS ONE">
        <title>Sequence Assembly of Yarrowia lipolytica Strain W29/CLIB89 Shows Transposable Element Diversity.</title>
        <authorList>
            <person name="Magnan C."/>
            <person name="Yu J."/>
            <person name="Chang I."/>
            <person name="Jahn E."/>
            <person name="Kanomata Y."/>
            <person name="Wu J."/>
            <person name="Zeller M."/>
            <person name="Oakes M."/>
            <person name="Baldi P."/>
            <person name="Sandmeyer S."/>
        </authorList>
    </citation>
    <scope>NUCLEOTIDE SEQUENCE [LARGE SCALE GENOMIC DNA]</scope>
    <source>
        <strain evidence="2">CLIB89</strain>
        <strain evidence="3">CLIB89(W29)</strain>
    </source>
</reference>
<evidence type="ECO:0000313" key="2">
    <source>
        <dbReference type="EMBL" id="AOW03116.1"/>
    </source>
</evidence>
<evidence type="ECO:0000313" key="3">
    <source>
        <dbReference type="Proteomes" id="UP000182444"/>
    </source>
</evidence>
<accession>A0A1D8NBV3</accession>
<organism evidence="2 3">
    <name type="scientific">Yarrowia lipolytica</name>
    <name type="common">Candida lipolytica</name>
    <dbReference type="NCBI Taxonomy" id="4952"/>
    <lineage>
        <taxon>Eukaryota</taxon>
        <taxon>Fungi</taxon>
        <taxon>Dikarya</taxon>
        <taxon>Ascomycota</taxon>
        <taxon>Saccharomycotina</taxon>
        <taxon>Dipodascomycetes</taxon>
        <taxon>Dipodascales</taxon>
        <taxon>Dipodascales incertae sedis</taxon>
        <taxon>Yarrowia</taxon>
    </lineage>
</organism>
<dbReference type="VEuPathDB" id="FungiDB:YALI0_C19360g"/>
<proteinExistence type="predicted"/>
<dbReference type="EMBL" id="CP017555">
    <property type="protein sequence ID" value="AOW03116.1"/>
    <property type="molecule type" value="Genomic_DNA"/>
</dbReference>
<gene>
    <name evidence="1" type="ORF">YALI1_C26745g</name>
    <name evidence="2" type="ORF">YALI1_C27350g</name>
</gene>
<dbReference type="RefSeq" id="XP_068138574.1">
    <property type="nucleotide sequence ID" value="XM_068282473.1"/>
</dbReference>
<dbReference type="EMBL" id="CP017555">
    <property type="protein sequence ID" value="AOW03092.1"/>
    <property type="molecule type" value="Genomic_DNA"/>
</dbReference>
<evidence type="ECO:0008006" key="4">
    <source>
        <dbReference type="Google" id="ProtNLM"/>
    </source>
</evidence>
<sequence>MDTLPVEILARIYCFCNLETAVALSQTNRATWSTWCDLDVSLAQPLVLERVPWFTLNESGTGLTTWTRCALAIVSRTRATKNSFRGWSAIKEGAVREQIRVPEDSRFKEPVKEKSLIKPRILYGTDVIPEKSPRETKVRHSDPSISVTFLEENDVFLHFADTHDMSEHQIANKSLCTQDEDGTWVVSNKEFLWDFIQVTLLPNGAGAFFMSYRFHEDAHIGINTPLCVQVYHVPSSAVPASSLDSLEWQDVATRIGPKMYLELGDSYYYHTTVSFGMIYNGFFYAMVQSGLWLRLWIDLEATDAEGDFVLAVNSNFPAIRCSKMNPQMSTHVRGNKTSGLDRYFVLPYQKLSWIGDLLTGVSYCGETFKQSLEDHSYQMAPFFARDDMNSPGFYKWPVSN</sequence>
<dbReference type="Proteomes" id="UP000182444">
    <property type="component" value="Chromosome 1C"/>
</dbReference>
<dbReference type="VEuPathDB" id="FungiDB:YALI1_C27350g"/>